<keyword evidence="1" id="KW-0411">Iron-sulfur</keyword>
<dbReference type="Pfam" id="PF00970">
    <property type="entry name" value="FAD_binding_6"/>
    <property type="match status" value="1"/>
</dbReference>
<dbReference type="PRINTS" id="PR00410">
    <property type="entry name" value="PHEHYDRXLASE"/>
</dbReference>
<feature type="binding site" evidence="1">
    <location>
        <position position="259"/>
    </location>
    <ligand>
        <name>[2Fe-2S] cluster</name>
        <dbReference type="ChEBI" id="CHEBI:190135"/>
    </ligand>
</feature>
<dbReference type="GO" id="GO:0051537">
    <property type="term" value="F:2 iron, 2 sulfur cluster binding"/>
    <property type="evidence" value="ECO:0007669"/>
    <property type="project" value="UniProtKB-KW"/>
</dbReference>
<dbReference type="Proteomes" id="UP000229307">
    <property type="component" value="Unassembled WGS sequence"/>
</dbReference>
<dbReference type="PROSITE" id="PS51384">
    <property type="entry name" value="FAD_FR"/>
    <property type="match status" value="1"/>
</dbReference>
<gene>
    <name evidence="3" type="ORF">COY52_08615</name>
</gene>
<accession>A0A2M7S8S8</accession>
<sequence>MHENIYLPNLCKIEKITDETPDVKTFKLAFLDESVRNNFTYKPGQFVELSVLGEGEAPFCLASSPTRRGFIECSIKKMGKATQAIHDLLEEGDVVGIRGPYGNGFSVEEMKGNDLLFIAGGIGLAPLRSLLNTTLDNRTDFGKITIVNGARTPKDLVYKYEYETWQKAKNTSLHLTVDCADESWSCMVGVVPKALKEIKPCCDNAVAIICGPPIMIKFTLPVLIEMGFRPEDIVTTLERKMQCGFGKCGHCMVGGIYVCKDGPVFNYAQIEKFKEEF</sequence>
<dbReference type="SUPFAM" id="SSF63380">
    <property type="entry name" value="Riboflavin synthase domain-like"/>
    <property type="match status" value="1"/>
</dbReference>
<protein>
    <submittedName>
        <fullName evidence="3">Heterodisulfide reductase subunit F</fullName>
    </submittedName>
</protein>
<dbReference type="GO" id="GO:0046872">
    <property type="term" value="F:metal ion binding"/>
    <property type="evidence" value="ECO:0007669"/>
    <property type="project" value="UniProtKB-KW"/>
</dbReference>
<evidence type="ECO:0000259" key="2">
    <source>
        <dbReference type="PROSITE" id="PS51384"/>
    </source>
</evidence>
<dbReference type="InterPro" id="IPR012165">
    <property type="entry name" value="Cyt_c3_hydrogenase_gsu"/>
</dbReference>
<name>A0A2M7S8S8_9BACT</name>
<dbReference type="InterPro" id="IPR008333">
    <property type="entry name" value="Cbr1-like_FAD-bd_dom"/>
</dbReference>
<comment type="cofactor">
    <cofactor evidence="1">
        <name>[2Fe-2S] cluster</name>
        <dbReference type="ChEBI" id="CHEBI:190135"/>
    </cofactor>
    <text evidence="1">Binds 1 [2Fe-2S] cluster per subunit.</text>
</comment>
<evidence type="ECO:0000313" key="4">
    <source>
        <dbReference type="Proteomes" id="UP000229307"/>
    </source>
</evidence>
<feature type="binding site" evidence="1">
    <location>
        <position position="243"/>
    </location>
    <ligand>
        <name>[2Fe-2S] cluster</name>
        <dbReference type="ChEBI" id="CHEBI:190135"/>
    </ligand>
</feature>
<proteinExistence type="predicted"/>
<dbReference type="Gene3D" id="3.40.50.80">
    <property type="entry name" value="Nucleotide-binding domain of ferredoxin-NADP reductase (FNR) module"/>
    <property type="match status" value="1"/>
</dbReference>
<keyword evidence="1" id="KW-0479">Metal-binding</keyword>
<dbReference type="EMBL" id="PFMR01000228">
    <property type="protein sequence ID" value="PIZ15879.1"/>
    <property type="molecule type" value="Genomic_DNA"/>
</dbReference>
<dbReference type="Pfam" id="PF00175">
    <property type="entry name" value="NAD_binding_1"/>
    <property type="match status" value="1"/>
</dbReference>
<dbReference type="InterPro" id="IPR050353">
    <property type="entry name" value="PyrK_electron_transfer"/>
</dbReference>
<keyword evidence="1" id="KW-0408">Iron</keyword>
<dbReference type="InterPro" id="IPR017938">
    <property type="entry name" value="Riboflavin_synthase-like_b-brl"/>
</dbReference>
<dbReference type="GO" id="GO:0006221">
    <property type="term" value="P:pyrimidine nucleotide biosynthetic process"/>
    <property type="evidence" value="ECO:0007669"/>
    <property type="project" value="InterPro"/>
</dbReference>
<dbReference type="SUPFAM" id="SSF52343">
    <property type="entry name" value="Ferredoxin reductase-like, C-terminal NADP-linked domain"/>
    <property type="match status" value="1"/>
</dbReference>
<evidence type="ECO:0000256" key="1">
    <source>
        <dbReference type="PIRSR" id="PIRSR006816-2"/>
    </source>
</evidence>
<dbReference type="GO" id="GO:0050660">
    <property type="term" value="F:flavin adenine dinucleotide binding"/>
    <property type="evidence" value="ECO:0007669"/>
    <property type="project" value="InterPro"/>
</dbReference>
<reference evidence="4" key="1">
    <citation type="submission" date="2017-09" db="EMBL/GenBank/DDBJ databases">
        <title>Depth-based differentiation of microbial function through sediment-hosted aquifers and enrichment of novel symbionts in the deep terrestrial subsurface.</title>
        <authorList>
            <person name="Probst A.J."/>
            <person name="Ladd B."/>
            <person name="Jarett J.K."/>
            <person name="Geller-Mcgrath D.E."/>
            <person name="Sieber C.M.K."/>
            <person name="Emerson J.B."/>
            <person name="Anantharaman K."/>
            <person name="Thomas B.C."/>
            <person name="Malmstrom R."/>
            <person name="Stieglmeier M."/>
            <person name="Klingl A."/>
            <person name="Woyke T."/>
            <person name="Ryan C.M."/>
            <person name="Banfield J.F."/>
        </authorList>
    </citation>
    <scope>NUCLEOTIDE SEQUENCE [LARGE SCALE GENOMIC DNA]</scope>
</reference>
<dbReference type="PANTHER" id="PTHR43513">
    <property type="entry name" value="DIHYDROOROTATE DEHYDROGENASE B (NAD(+)), ELECTRON TRANSFER SUBUNIT"/>
    <property type="match status" value="1"/>
</dbReference>
<dbReference type="InterPro" id="IPR039261">
    <property type="entry name" value="FNR_nucleotide-bd"/>
</dbReference>
<dbReference type="InterPro" id="IPR017927">
    <property type="entry name" value="FAD-bd_FR_type"/>
</dbReference>
<dbReference type="Gene3D" id="2.40.30.10">
    <property type="entry name" value="Translation factors"/>
    <property type="match status" value="1"/>
</dbReference>
<feature type="binding site" evidence="1">
    <location>
        <position position="251"/>
    </location>
    <ligand>
        <name>[2Fe-2S] cluster</name>
        <dbReference type="ChEBI" id="CHEBI:190135"/>
    </ligand>
</feature>
<feature type="domain" description="FAD-binding FR-type" evidence="2">
    <location>
        <begin position="6"/>
        <end position="107"/>
    </location>
</feature>
<dbReference type="InterPro" id="IPR001433">
    <property type="entry name" value="OxRdtase_FAD/NAD-bd"/>
</dbReference>
<dbReference type="PANTHER" id="PTHR43513:SF1">
    <property type="entry name" value="ANAEROBIC SULFITE REDUCTASE SUBUNIT B"/>
    <property type="match status" value="1"/>
</dbReference>
<dbReference type="PRINTS" id="PR00371">
    <property type="entry name" value="FPNCR"/>
</dbReference>
<organism evidence="3 4">
    <name type="scientific">Candidatus Desantisbacteria bacterium CG_4_10_14_0_8_um_filter_48_22</name>
    <dbReference type="NCBI Taxonomy" id="1974543"/>
    <lineage>
        <taxon>Bacteria</taxon>
        <taxon>Candidatus Desantisiibacteriota</taxon>
    </lineage>
</organism>
<keyword evidence="1" id="KW-0001">2Fe-2S</keyword>
<dbReference type="Pfam" id="PF10418">
    <property type="entry name" value="DHODB_Fe-S_bind"/>
    <property type="match status" value="1"/>
</dbReference>
<dbReference type="InterPro" id="IPR019480">
    <property type="entry name" value="Dihydroorotate_DH_Fe-S-bd"/>
</dbReference>
<dbReference type="AlphaFoldDB" id="A0A2M7S8S8"/>
<dbReference type="CDD" id="cd06221">
    <property type="entry name" value="sulfite_reductase_like"/>
    <property type="match status" value="1"/>
</dbReference>
<dbReference type="GO" id="GO:0016491">
    <property type="term" value="F:oxidoreductase activity"/>
    <property type="evidence" value="ECO:0007669"/>
    <property type="project" value="InterPro"/>
</dbReference>
<dbReference type="PIRSF" id="PIRSF006816">
    <property type="entry name" value="Cyc3_hyd_g"/>
    <property type="match status" value="1"/>
</dbReference>
<comment type="caution">
    <text evidence="3">The sequence shown here is derived from an EMBL/GenBank/DDBJ whole genome shotgun (WGS) entry which is preliminary data.</text>
</comment>
<feature type="binding site" evidence="1">
    <location>
        <position position="248"/>
    </location>
    <ligand>
        <name>[2Fe-2S] cluster</name>
        <dbReference type="ChEBI" id="CHEBI:190135"/>
    </ligand>
</feature>
<dbReference type="InterPro" id="IPR001709">
    <property type="entry name" value="Flavoprot_Pyr_Nucl_cyt_Rdtase"/>
</dbReference>
<evidence type="ECO:0000313" key="3">
    <source>
        <dbReference type="EMBL" id="PIZ15879.1"/>
    </source>
</evidence>